<dbReference type="InParanoid" id="A0A316VYE8"/>
<dbReference type="EMBL" id="KZ819415">
    <property type="protein sequence ID" value="PWN40495.1"/>
    <property type="molecule type" value="Genomic_DNA"/>
</dbReference>
<protein>
    <submittedName>
        <fullName evidence="2">Uncharacterized protein</fullName>
    </submittedName>
</protein>
<dbReference type="Proteomes" id="UP000245783">
    <property type="component" value="Unassembled WGS sequence"/>
</dbReference>
<evidence type="ECO:0000313" key="3">
    <source>
        <dbReference type="Proteomes" id="UP000245783"/>
    </source>
</evidence>
<evidence type="ECO:0000256" key="1">
    <source>
        <dbReference type="SAM" id="MobiDB-lite"/>
    </source>
</evidence>
<proteinExistence type="predicted"/>
<feature type="compositionally biased region" description="Basic and acidic residues" evidence="1">
    <location>
        <begin position="485"/>
        <end position="502"/>
    </location>
</feature>
<dbReference type="RefSeq" id="XP_025367655.1">
    <property type="nucleotide sequence ID" value="XM_025516356.1"/>
</dbReference>
<dbReference type="OrthoDB" id="10327843at2759"/>
<name>A0A316VYE8_9BASI</name>
<feature type="region of interest" description="Disordered" evidence="1">
    <location>
        <begin position="423"/>
        <end position="502"/>
    </location>
</feature>
<accession>A0A316VYE8</accession>
<keyword evidence="3" id="KW-1185">Reference proteome</keyword>
<dbReference type="GeneID" id="37038226"/>
<sequence>MLRKGTAQLTRSSSFQSSKSAYFSHLASQSAAGPSSGLHNAARQATIQAQAPMQSGQRCTLKADRWSHHPVGSLELLRSLHLSSLPHAEDTSQQDDHDAKNHRTRSYEVRADRVLLTSDLDYQSASSSSRPHSQLIRASSAETFDMEQDGSIECDWRPSDVVQSLAVLKGVADAFRMDQEGAQNAGAFADLMWKRDLTTTQPGQRGQVWLDRAWPDAFNDHGSARKADDDVCYIDIHVKHRDATTRSHRLASSTSVSLSDVAPLIGLDLTTEDRERLDEEALQGLRGIRAAQTIRQRKRSIHEEPSREELEQAENRAQDVLSQRDREKWMFGRENEADEDSTPPQHRTNMGPLNDMHGDLLPAQGQHIVVRLTLTPSEAGEADSDVGPVFKSGPKSIHVPALTSGAGGLTFLDALMRFGRSEKLDDSQNKAGSNGRAKRDMKLGGGFSGAFKLPDGHVLGSPPGERLRKLNPGPRTDKFAMGNSKADDQHRGRPRGSDQDVF</sequence>
<gene>
    <name evidence="2" type="ORF">IE81DRAFT_349171</name>
</gene>
<dbReference type="AlphaFoldDB" id="A0A316VYE8"/>
<evidence type="ECO:0000313" key="2">
    <source>
        <dbReference type="EMBL" id="PWN40495.1"/>
    </source>
</evidence>
<organism evidence="2 3">
    <name type="scientific">Ceraceosorus guamensis</name>
    <dbReference type="NCBI Taxonomy" id="1522189"/>
    <lineage>
        <taxon>Eukaryota</taxon>
        <taxon>Fungi</taxon>
        <taxon>Dikarya</taxon>
        <taxon>Basidiomycota</taxon>
        <taxon>Ustilaginomycotina</taxon>
        <taxon>Exobasidiomycetes</taxon>
        <taxon>Ceraceosorales</taxon>
        <taxon>Ceraceosoraceae</taxon>
        <taxon>Ceraceosorus</taxon>
    </lineage>
</organism>
<feature type="compositionally biased region" description="Basic and acidic residues" evidence="1">
    <location>
        <begin position="301"/>
        <end position="325"/>
    </location>
</feature>
<feature type="region of interest" description="Disordered" evidence="1">
    <location>
        <begin position="296"/>
        <end position="325"/>
    </location>
</feature>
<reference evidence="2 3" key="1">
    <citation type="journal article" date="2018" name="Mol. Biol. Evol.">
        <title>Broad Genomic Sampling Reveals a Smut Pathogenic Ancestry of the Fungal Clade Ustilaginomycotina.</title>
        <authorList>
            <person name="Kijpornyongpan T."/>
            <person name="Mondo S.J."/>
            <person name="Barry K."/>
            <person name="Sandor L."/>
            <person name="Lee J."/>
            <person name="Lipzen A."/>
            <person name="Pangilinan J."/>
            <person name="LaButti K."/>
            <person name="Hainaut M."/>
            <person name="Henrissat B."/>
            <person name="Grigoriev I.V."/>
            <person name="Spatafora J.W."/>
            <person name="Aime M.C."/>
        </authorList>
    </citation>
    <scope>NUCLEOTIDE SEQUENCE [LARGE SCALE GENOMIC DNA]</scope>
    <source>
        <strain evidence="2 3">MCA 4658</strain>
    </source>
</reference>
<feature type="region of interest" description="Disordered" evidence="1">
    <location>
        <begin position="87"/>
        <end position="106"/>
    </location>
</feature>